<dbReference type="SUPFAM" id="SSF158457">
    <property type="entry name" value="Orange domain-like"/>
    <property type="match status" value="1"/>
</dbReference>
<dbReference type="EMBL" id="HACA01004548">
    <property type="protein sequence ID" value="CDW21909.1"/>
    <property type="molecule type" value="Transcribed_RNA"/>
</dbReference>
<evidence type="ECO:0000256" key="6">
    <source>
        <dbReference type="SAM" id="MobiDB-lite"/>
    </source>
</evidence>
<dbReference type="SUPFAM" id="SSF47459">
    <property type="entry name" value="HLH, helix-loop-helix DNA-binding domain"/>
    <property type="match status" value="1"/>
</dbReference>
<dbReference type="RefSeq" id="XP_040572804.1">
    <property type="nucleotide sequence ID" value="XM_040716870.2"/>
</dbReference>
<evidence type="ECO:0000259" key="8">
    <source>
        <dbReference type="PROSITE" id="PS51054"/>
    </source>
</evidence>
<evidence type="ECO:0000256" key="2">
    <source>
        <dbReference type="ARBA" id="ARBA00023015"/>
    </source>
</evidence>
<dbReference type="OMA" id="NEPIWRP"/>
<proteinExistence type="predicted"/>
<dbReference type="SMART" id="SM00511">
    <property type="entry name" value="ORANGE"/>
    <property type="match status" value="1"/>
</dbReference>
<dbReference type="PANTHER" id="PTHR10985">
    <property type="entry name" value="BASIC HELIX-LOOP-HELIX TRANSCRIPTION FACTOR, HES-RELATED"/>
    <property type="match status" value="1"/>
</dbReference>
<keyword evidence="3" id="KW-0238">DNA-binding</keyword>
<feature type="domain" description="Orange" evidence="8">
    <location>
        <begin position="89"/>
        <end position="122"/>
    </location>
</feature>
<dbReference type="CDD" id="cd19741">
    <property type="entry name" value="bHLH-O_ESMB_like"/>
    <property type="match status" value="1"/>
</dbReference>
<dbReference type="InterPro" id="IPR036638">
    <property type="entry name" value="HLH_DNA-bd_sf"/>
</dbReference>
<dbReference type="InterPro" id="IPR050370">
    <property type="entry name" value="HES_HEY"/>
</dbReference>
<protein>
    <submittedName>
        <fullName evidence="9">AGAP012342PAlike [Tribolium castaneum]</fullName>
    </submittedName>
</protein>
<dbReference type="GO" id="GO:0046983">
    <property type="term" value="F:protein dimerization activity"/>
    <property type="evidence" value="ECO:0007669"/>
    <property type="project" value="InterPro"/>
</dbReference>
<dbReference type="InterPro" id="IPR011598">
    <property type="entry name" value="bHLH_dom"/>
</dbReference>
<dbReference type="GO" id="GO:0006355">
    <property type="term" value="P:regulation of DNA-templated transcription"/>
    <property type="evidence" value="ECO:0007669"/>
    <property type="project" value="InterPro"/>
</dbReference>
<sequence length="176" mass="19803">MSFMYHETSMSKTHQYRKVMKPLLERKRRARINKCLDELKELMIEALQTQGEESITKLEKADILELTVRHLRKLKNQEVISKNSPSDRYIAGYTACASEVSQYLSSIPGINVHFGSELMSHLGNNLTKPLSVSTSSLNESSSSVSPSDLGYVSSGSITPPPEPKKSIKTENVWRPF</sequence>
<accession>A0A0K2T760</accession>
<dbReference type="Gene3D" id="4.10.280.10">
    <property type="entry name" value="Helix-loop-helix DNA-binding domain"/>
    <property type="match status" value="1"/>
</dbReference>
<dbReference type="GeneID" id="121121875"/>
<dbReference type="Gene3D" id="6.10.250.980">
    <property type="match status" value="1"/>
</dbReference>
<evidence type="ECO:0000259" key="7">
    <source>
        <dbReference type="PROSITE" id="PS50888"/>
    </source>
</evidence>
<feature type="domain" description="BHLH" evidence="7">
    <location>
        <begin position="16"/>
        <end position="74"/>
    </location>
</feature>
<dbReference type="Pfam" id="PF07527">
    <property type="entry name" value="Hairy_orange"/>
    <property type="match status" value="1"/>
</dbReference>
<name>A0A0K2T760_LEPSM</name>
<keyword evidence="5" id="KW-0539">Nucleus</keyword>
<dbReference type="Pfam" id="PF00010">
    <property type="entry name" value="HLH"/>
    <property type="match status" value="1"/>
</dbReference>
<dbReference type="InterPro" id="IPR003650">
    <property type="entry name" value="Orange_dom"/>
</dbReference>
<dbReference type="OrthoDB" id="6085656at2759"/>
<evidence type="ECO:0000256" key="1">
    <source>
        <dbReference type="ARBA" id="ARBA00004123"/>
    </source>
</evidence>
<dbReference type="AlphaFoldDB" id="A0A0K2T760"/>
<dbReference type="PROSITE" id="PS50888">
    <property type="entry name" value="BHLH"/>
    <property type="match status" value="1"/>
</dbReference>
<evidence type="ECO:0000313" key="9">
    <source>
        <dbReference type="EMBL" id="CDW21909.1"/>
    </source>
</evidence>
<evidence type="ECO:0000256" key="4">
    <source>
        <dbReference type="ARBA" id="ARBA00023163"/>
    </source>
</evidence>
<dbReference type="GO" id="GO:1990837">
    <property type="term" value="F:sequence-specific double-stranded DNA binding"/>
    <property type="evidence" value="ECO:0007669"/>
    <property type="project" value="UniProtKB-ARBA"/>
</dbReference>
<feature type="compositionally biased region" description="Low complexity" evidence="6">
    <location>
        <begin position="131"/>
        <end position="154"/>
    </location>
</feature>
<organism evidence="9">
    <name type="scientific">Lepeophtheirus salmonis</name>
    <name type="common">Salmon louse</name>
    <name type="synonym">Caligus salmonis</name>
    <dbReference type="NCBI Taxonomy" id="72036"/>
    <lineage>
        <taxon>Eukaryota</taxon>
        <taxon>Metazoa</taxon>
        <taxon>Ecdysozoa</taxon>
        <taxon>Arthropoda</taxon>
        <taxon>Crustacea</taxon>
        <taxon>Multicrustacea</taxon>
        <taxon>Hexanauplia</taxon>
        <taxon>Copepoda</taxon>
        <taxon>Siphonostomatoida</taxon>
        <taxon>Caligidae</taxon>
        <taxon>Lepeophtheirus</taxon>
    </lineage>
</organism>
<dbReference type="GO" id="GO:0005634">
    <property type="term" value="C:nucleus"/>
    <property type="evidence" value="ECO:0007669"/>
    <property type="project" value="UniProtKB-SubCell"/>
</dbReference>
<keyword evidence="2" id="KW-0805">Transcription regulation</keyword>
<dbReference type="FunFam" id="4.10.280.10:FF:000009">
    <property type="entry name" value="Transcription factor HES-1"/>
    <property type="match status" value="1"/>
</dbReference>
<comment type="subcellular location">
    <subcellularLocation>
        <location evidence="1">Nucleus</location>
    </subcellularLocation>
</comment>
<dbReference type="SMART" id="SM00353">
    <property type="entry name" value="HLH"/>
    <property type="match status" value="1"/>
</dbReference>
<evidence type="ECO:0000256" key="5">
    <source>
        <dbReference type="ARBA" id="ARBA00023242"/>
    </source>
</evidence>
<dbReference type="KEGG" id="lsm:121121875"/>
<keyword evidence="4" id="KW-0804">Transcription</keyword>
<reference evidence="9" key="1">
    <citation type="submission" date="2014-05" db="EMBL/GenBank/DDBJ databases">
        <authorList>
            <person name="Chronopoulou M."/>
        </authorList>
    </citation>
    <scope>NUCLEOTIDE SEQUENCE</scope>
    <source>
        <tissue evidence="9">Whole organism</tissue>
    </source>
</reference>
<feature type="region of interest" description="Disordered" evidence="6">
    <location>
        <begin position="131"/>
        <end position="176"/>
    </location>
</feature>
<evidence type="ECO:0000256" key="3">
    <source>
        <dbReference type="ARBA" id="ARBA00023125"/>
    </source>
</evidence>
<dbReference type="PROSITE" id="PS51054">
    <property type="entry name" value="ORANGE"/>
    <property type="match status" value="1"/>
</dbReference>